<evidence type="ECO:0000313" key="4">
    <source>
        <dbReference type="EMBL" id="MDQ0302552.1"/>
    </source>
</evidence>
<dbReference type="InterPro" id="IPR050807">
    <property type="entry name" value="TransReg_Diox_bact_type"/>
</dbReference>
<proteinExistence type="predicted"/>
<dbReference type="SUPFAM" id="SSF47413">
    <property type="entry name" value="lambda repressor-like DNA-binding domains"/>
    <property type="match status" value="1"/>
</dbReference>
<protein>
    <submittedName>
        <fullName evidence="4">Transcriptional regulator with XRE-family HTH domain</fullName>
    </submittedName>
</protein>
<evidence type="ECO:0000313" key="5">
    <source>
        <dbReference type="Proteomes" id="UP001224682"/>
    </source>
</evidence>
<dbReference type="RefSeq" id="WP_307019268.1">
    <property type="nucleotide sequence ID" value="NZ_JAUSUI010000003.1"/>
</dbReference>
<dbReference type="SMART" id="SM00530">
    <property type="entry name" value="HTH_XRE"/>
    <property type="match status" value="1"/>
</dbReference>
<feature type="region of interest" description="Disordered" evidence="2">
    <location>
        <begin position="1"/>
        <end position="23"/>
    </location>
</feature>
<dbReference type="PROSITE" id="PS50943">
    <property type="entry name" value="HTH_CROC1"/>
    <property type="match status" value="1"/>
</dbReference>
<evidence type="ECO:0000256" key="2">
    <source>
        <dbReference type="SAM" id="MobiDB-lite"/>
    </source>
</evidence>
<organism evidence="4 5">
    <name type="scientific">Ancylobacter polymorphus</name>
    <dbReference type="NCBI Taxonomy" id="223390"/>
    <lineage>
        <taxon>Bacteria</taxon>
        <taxon>Pseudomonadati</taxon>
        <taxon>Pseudomonadota</taxon>
        <taxon>Alphaproteobacteria</taxon>
        <taxon>Hyphomicrobiales</taxon>
        <taxon>Xanthobacteraceae</taxon>
        <taxon>Ancylobacter</taxon>
    </lineage>
</organism>
<dbReference type="PANTHER" id="PTHR46797">
    <property type="entry name" value="HTH-TYPE TRANSCRIPTIONAL REGULATOR"/>
    <property type="match status" value="1"/>
</dbReference>
<accession>A0ABU0B9P0</accession>
<dbReference type="Gene3D" id="1.10.260.40">
    <property type="entry name" value="lambda repressor-like DNA-binding domains"/>
    <property type="match status" value="1"/>
</dbReference>
<dbReference type="Pfam" id="PF01381">
    <property type="entry name" value="HTH_3"/>
    <property type="match status" value="1"/>
</dbReference>
<gene>
    <name evidence="4" type="ORF">J2S75_001580</name>
</gene>
<dbReference type="CDD" id="cd00093">
    <property type="entry name" value="HTH_XRE"/>
    <property type="match status" value="1"/>
</dbReference>
<name>A0ABU0B9P0_9HYPH</name>
<evidence type="ECO:0000259" key="3">
    <source>
        <dbReference type="PROSITE" id="PS50943"/>
    </source>
</evidence>
<dbReference type="PANTHER" id="PTHR46797:SF1">
    <property type="entry name" value="METHYLPHOSPHONATE SYNTHASE"/>
    <property type="match status" value="1"/>
</dbReference>
<dbReference type="InterPro" id="IPR001387">
    <property type="entry name" value="Cro/C1-type_HTH"/>
</dbReference>
<reference evidence="4 5" key="1">
    <citation type="submission" date="2023-07" db="EMBL/GenBank/DDBJ databases">
        <title>Genomic Encyclopedia of Type Strains, Phase IV (KMG-IV): sequencing the most valuable type-strain genomes for metagenomic binning, comparative biology and taxonomic classification.</title>
        <authorList>
            <person name="Goeker M."/>
        </authorList>
    </citation>
    <scope>NUCLEOTIDE SEQUENCE [LARGE SCALE GENOMIC DNA]</scope>
    <source>
        <strain evidence="4 5">DSM 2457</strain>
    </source>
</reference>
<comment type="caution">
    <text evidence="4">The sequence shown here is derived from an EMBL/GenBank/DDBJ whole genome shotgun (WGS) entry which is preliminary data.</text>
</comment>
<feature type="domain" description="HTH cro/C1-type" evidence="3">
    <location>
        <begin position="30"/>
        <end position="84"/>
    </location>
</feature>
<dbReference type="EMBL" id="JAUSUI010000003">
    <property type="protein sequence ID" value="MDQ0302552.1"/>
    <property type="molecule type" value="Genomic_DNA"/>
</dbReference>
<feature type="compositionally biased region" description="Low complexity" evidence="2">
    <location>
        <begin position="1"/>
        <end position="11"/>
    </location>
</feature>
<evidence type="ECO:0000256" key="1">
    <source>
        <dbReference type="ARBA" id="ARBA00023125"/>
    </source>
</evidence>
<dbReference type="Proteomes" id="UP001224682">
    <property type="component" value="Unassembled WGS sequence"/>
</dbReference>
<dbReference type="InterPro" id="IPR010982">
    <property type="entry name" value="Lambda_DNA-bd_dom_sf"/>
</dbReference>
<keyword evidence="5" id="KW-1185">Reference proteome</keyword>
<sequence>MTPETAEPTTPSAQNEREIDTAQREVGRRIKALRLSNSLTLTQPSEKTGLSIGTLSQIERGRTSPTVRTLFGLGTALGVSPAWILDPAVSGVGSDPFVTRSGRG</sequence>
<keyword evidence="1" id="KW-0238">DNA-binding</keyword>